<dbReference type="Gene3D" id="2.60.40.790">
    <property type="match status" value="1"/>
</dbReference>
<accession>A0A0W8F0U3</accession>
<evidence type="ECO:0000313" key="1">
    <source>
        <dbReference type="EMBL" id="KUG14504.1"/>
    </source>
</evidence>
<name>A0A0W8F0U3_9ZZZZ</name>
<dbReference type="EMBL" id="LNQE01001650">
    <property type="protein sequence ID" value="KUG14504.1"/>
    <property type="molecule type" value="Genomic_DNA"/>
</dbReference>
<protein>
    <recommendedName>
        <fullName evidence="2">Hsp20/alpha crystallin family protein</fullName>
    </recommendedName>
</protein>
<evidence type="ECO:0008006" key="2">
    <source>
        <dbReference type="Google" id="ProtNLM"/>
    </source>
</evidence>
<dbReference type="InterPro" id="IPR008978">
    <property type="entry name" value="HSP20-like_chaperone"/>
</dbReference>
<organism evidence="1">
    <name type="scientific">hydrocarbon metagenome</name>
    <dbReference type="NCBI Taxonomy" id="938273"/>
    <lineage>
        <taxon>unclassified sequences</taxon>
        <taxon>metagenomes</taxon>
        <taxon>ecological metagenomes</taxon>
    </lineage>
</organism>
<proteinExistence type="predicted"/>
<gene>
    <name evidence="1" type="ORF">ASZ90_015854</name>
</gene>
<comment type="caution">
    <text evidence="1">The sequence shown here is derived from an EMBL/GenBank/DDBJ whole genome shotgun (WGS) entry which is preliminary data.</text>
</comment>
<dbReference type="CDD" id="cd00298">
    <property type="entry name" value="ACD_sHsps_p23-like"/>
    <property type="match status" value="1"/>
</dbReference>
<reference evidence="1" key="1">
    <citation type="journal article" date="2015" name="Proc. Natl. Acad. Sci. U.S.A.">
        <title>Networks of energetic and metabolic interactions define dynamics in microbial communities.</title>
        <authorList>
            <person name="Embree M."/>
            <person name="Liu J.K."/>
            <person name="Al-Bassam M.M."/>
            <person name="Zengler K."/>
        </authorList>
    </citation>
    <scope>NUCLEOTIDE SEQUENCE</scope>
</reference>
<sequence length="136" mass="15118">MNETPFDEENLAEMIRHIIRMSGNRQPVIIGIQIIIPGTPDDAPLISRGDGTEPPIEVQTIGERVVLSTELPGIAPGQVQVMFREDRVFIWAKDRDRHYTANAMVPPALKDSIEISFHHGVLEVSYLPVDAPVDTP</sequence>
<dbReference type="AlphaFoldDB" id="A0A0W8F0U3"/>
<dbReference type="SUPFAM" id="SSF49764">
    <property type="entry name" value="HSP20-like chaperones"/>
    <property type="match status" value="1"/>
</dbReference>